<gene>
    <name evidence="1" type="ORF">C0Z18_25105</name>
</gene>
<proteinExistence type="predicted"/>
<dbReference type="EMBL" id="PNYA01000027">
    <property type="protein sequence ID" value="PMS16003.1"/>
    <property type="molecule type" value="Genomic_DNA"/>
</dbReference>
<dbReference type="Proteomes" id="UP000235616">
    <property type="component" value="Unassembled WGS sequence"/>
</dbReference>
<sequence length="71" mass="7901">MGGKDVNENVSAYVAFESERNTEAGMLALAARTGHGNRGLWSRSGFIYFACFFLSRLTKFAQLGHYALFVF</sequence>
<accession>A0A2N7VFS4</accession>
<reference evidence="1 2" key="1">
    <citation type="submission" date="2018-01" db="EMBL/GenBank/DDBJ databases">
        <title>Whole genome analyses suggest that Burkholderia sensu lato contains two further novel genera in the rhizoxinica-symbiotica group Mycetohabitans gen. nov., and Trinickia gen. nov.: implications for the evolution of diazotrophy and nodulation in the Burkholderiaceae.</title>
        <authorList>
            <person name="Estrada-de los Santos P."/>
            <person name="Palmer M."/>
            <person name="Chavez-Ramirez B."/>
            <person name="Beukes C."/>
            <person name="Steenkamp E.T."/>
            <person name="Hirsch A.M."/>
            <person name="Manyaka P."/>
            <person name="Maluk M."/>
            <person name="Lafos M."/>
            <person name="Crook M."/>
            <person name="Gross E."/>
            <person name="Simon M.F."/>
            <person name="Bueno dos Reis Junior F."/>
            <person name="Poole P.S."/>
            <person name="Venter S.N."/>
            <person name="James E.K."/>
        </authorList>
    </citation>
    <scope>NUCLEOTIDE SEQUENCE [LARGE SCALE GENOMIC DNA]</scope>
    <source>
        <strain evidence="1 2">GIMN1.004</strain>
    </source>
</reference>
<evidence type="ECO:0000313" key="2">
    <source>
        <dbReference type="Proteomes" id="UP000235616"/>
    </source>
</evidence>
<name>A0A2N7VFS4_9BURK</name>
<protein>
    <submittedName>
        <fullName evidence="1">Uncharacterized protein</fullName>
    </submittedName>
</protein>
<keyword evidence="2" id="KW-1185">Reference proteome</keyword>
<evidence type="ECO:0000313" key="1">
    <source>
        <dbReference type="EMBL" id="PMS16003.1"/>
    </source>
</evidence>
<comment type="caution">
    <text evidence="1">The sequence shown here is derived from an EMBL/GenBank/DDBJ whole genome shotgun (WGS) entry which is preliminary data.</text>
</comment>
<organism evidence="1 2">
    <name type="scientific">Trinickia dabaoshanensis</name>
    <dbReference type="NCBI Taxonomy" id="564714"/>
    <lineage>
        <taxon>Bacteria</taxon>
        <taxon>Pseudomonadati</taxon>
        <taxon>Pseudomonadota</taxon>
        <taxon>Betaproteobacteria</taxon>
        <taxon>Burkholderiales</taxon>
        <taxon>Burkholderiaceae</taxon>
        <taxon>Trinickia</taxon>
    </lineage>
</organism>
<dbReference type="AlphaFoldDB" id="A0A2N7VFS4"/>